<accession>A0A7S2CTW4</accession>
<reference evidence="1" key="1">
    <citation type="submission" date="2021-01" db="EMBL/GenBank/DDBJ databases">
        <authorList>
            <person name="Corre E."/>
            <person name="Pelletier E."/>
            <person name="Niang G."/>
            <person name="Scheremetjew M."/>
            <person name="Finn R."/>
            <person name="Kale V."/>
            <person name="Holt S."/>
            <person name="Cochrane G."/>
            <person name="Meng A."/>
            <person name="Brown T."/>
            <person name="Cohen L."/>
        </authorList>
    </citation>
    <scope>NUCLEOTIDE SEQUENCE</scope>
    <source>
        <strain evidence="1">CCMP2222</strain>
    </source>
</reference>
<protein>
    <submittedName>
        <fullName evidence="1">Uncharacterized protein</fullName>
    </submittedName>
</protein>
<name>A0A7S2CTW4_9DINO</name>
<gene>
    <name evidence="1" type="ORF">AAND1436_LOCUS20250</name>
</gene>
<organism evidence="1">
    <name type="scientific">Alexandrium andersonii</name>
    <dbReference type="NCBI Taxonomy" id="327968"/>
    <lineage>
        <taxon>Eukaryota</taxon>
        <taxon>Sar</taxon>
        <taxon>Alveolata</taxon>
        <taxon>Dinophyceae</taxon>
        <taxon>Gonyaulacales</taxon>
        <taxon>Pyrocystaceae</taxon>
        <taxon>Alexandrium</taxon>
    </lineage>
</organism>
<dbReference type="AlphaFoldDB" id="A0A7S2CTW4"/>
<sequence>MLSFWMKEGDDWRLLSITNDPVNTKEAATMQLGEWAEAHMMPYQADPGATADPPVASKAELVDTGERFKDWRWTAAEVEKPFVQVAEFHYGSNSRLFFCDSETCSVSEGQLWTTMNTWTLRVWTLKDGKLSIGPGVDFQH</sequence>
<evidence type="ECO:0000313" key="1">
    <source>
        <dbReference type="EMBL" id="CAD9434606.1"/>
    </source>
</evidence>
<dbReference type="EMBL" id="HBGQ01041414">
    <property type="protein sequence ID" value="CAD9434606.1"/>
    <property type="molecule type" value="Transcribed_RNA"/>
</dbReference>
<proteinExistence type="predicted"/>